<protein>
    <submittedName>
        <fullName evidence="1">Uncharacterized protein</fullName>
    </submittedName>
</protein>
<dbReference type="EMBL" id="CAVLEF010000011">
    <property type="protein sequence ID" value="CAK1549463.1"/>
    <property type="molecule type" value="Genomic_DNA"/>
</dbReference>
<dbReference type="Proteomes" id="UP001497472">
    <property type="component" value="Unassembled WGS sequence"/>
</dbReference>
<gene>
    <name evidence="1" type="ORF">LNINA_LOCUS8756</name>
</gene>
<sequence length="128" mass="14710">MTILAKDDVHKIEFSKIFPRLGMCTTFSSKLGHKPFVFYVNEVILAEGEFTAIGLQLQLATAVRNSISDLVLTFCISFDYFALKLGRSRLRSADYTINDDDYVILHNALWYNSEDLTFWTHHAVLVWV</sequence>
<keyword evidence="2" id="KW-1185">Reference proteome</keyword>
<evidence type="ECO:0000313" key="1">
    <source>
        <dbReference type="EMBL" id="CAK1549463.1"/>
    </source>
</evidence>
<accession>A0AAV1JN11</accession>
<reference evidence="1 2" key="1">
    <citation type="submission" date="2023-11" db="EMBL/GenBank/DDBJ databases">
        <authorList>
            <person name="Okamura Y."/>
        </authorList>
    </citation>
    <scope>NUCLEOTIDE SEQUENCE [LARGE SCALE GENOMIC DNA]</scope>
</reference>
<organism evidence="1 2">
    <name type="scientific">Leptosia nina</name>
    <dbReference type="NCBI Taxonomy" id="320188"/>
    <lineage>
        <taxon>Eukaryota</taxon>
        <taxon>Metazoa</taxon>
        <taxon>Ecdysozoa</taxon>
        <taxon>Arthropoda</taxon>
        <taxon>Hexapoda</taxon>
        <taxon>Insecta</taxon>
        <taxon>Pterygota</taxon>
        <taxon>Neoptera</taxon>
        <taxon>Endopterygota</taxon>
        <taxon>Lepidoptera</taxon>
        <taxon>Glossata</taxon>
        <taxon>Ditrysia</taxon>
        <taxon>Papilionoidea</taxon>
        <taxon>Pieridae</taxon>
        <taxon>Pierinae</taxon>
        <taxon>Leptosia</taxon>
    </lineage>
</organism>
<evidence type="ECO:0000313" key="2">
    <source>
        <dbReference type="Proteomes" id="UP001497472"/>
    </source>
</evidence>
<dbReference type="AlphaFoldDB" id="A0AAV1JN11"/>
<name>A0AAV1JN11_9NEOP</name>
<comment type="caution">
    <text evidence="1">The sequence shown here is derived from an EMBL/GenBank/DDBJ whole genome shotgun (WGS) entry which is preliminary data.</text>
</comment>
<proteinExistence type="predicted"/>